<organism evidence="2 3">
    <name type="scientific">Limosilactobacillus mucosae DSM 13345</name>
    <dbReference type="NCBI Taxonomy" id="1423771"/>
    <lineage>
        <taxon>Bacteria</taxon>
        <taxon>Bacillati</taxon>
        <taxon>Bacillota</taxon>
        <taxon>Bacilli</taxon>
        <taxon>Lactobacillales</taxon>
        <taxon>Lactobacillaceae</taxon>
        <taxon>Limosilactobacillus</taxon>
    </lineage>
</organism>
<dbReference type="AlphaFoldDB" id="A0A0R1P2C4"/>
<evidence type="ECO:0000313" key="3">
    <source>
        <dbReference type="Proteomes" id="UP000050901"/>
    </source>
</evidence>
<dbReference type="EMBL" id="AZEQ01000003">
    <property type="protein sequence ID" value="KRL26704.1"/>
    <property type="molecule type" value="Genomic_DNA"/>
</dbReference>
<dbReference type="Gene3D" id="1.20.120.1850">
    <property type="entry name" value="Ebh helix bundles repeating unit (S and A modules)"/>
    <property type="match status" value="1"/>
</dbReference>
<feature type="compositionally biased region" description="Polar residues" evidence="1">
    <location>
        <begin position="372"/>
        <end position="399"/>
    </location>
</feature>
<reference evidence="2 3" key="1">
    <citation type="journal article" date="2015" name="Genome Announc.">
        <title>Expanding the biotechnology potential of lactobacilli through comparative genomics of 213 strains and associated genera.</title>
        <authorList>
            <person name="Sun Z."/>
            <person name="Harris H.M."/>
            <person name="McCann A."/>
            <person name="Guo C."/>
            <person name="Argimon S."/>
            <person name="Zhang W."/>
            <person name="Yang X."/>
            <person name="Jeffery I.B."/>
            <person name="Cooney J.C."/>
            <person name="Kagawa T.F."/>
            <person name="Liu W."/>
            <person name="Song Y."/>
            <person name="Salvetti E."/>
            <person name="Wrobel A."/>
            <person name="Rasinkangas P."/>
            <person name="Parkhill J."/>
            <person name="Rea M.C."/>
            <person name="O'Sullivan O."/>
            <person name="Ritari J."/>
            <person name="Douillard F.P."/>
            <person name="Paul Ross R."/>
            <person name="Yang R."/>
            <person name="Briner A.E."/>
            <person name="Felis G.E."/>
            <person name="de Vos W.M."/>
            <person name="Barrangou R."/>
            <person name="Klaenhammer T.R."/>
            <person name="Caufield P.W."/>
            <person name="Cui Y."/>
            <person name="Zhang H."/>
            <person name="O'Toole P.W."/>
        </authorList>
    </citation>
    <scope>NUCLEOTIDE SEQUENCE [LARGE SCALE GENOMIC DNA]</scope>
    <source>
        <strain evidence="2 3">DSM 13345</strain>
    </source>
</reference>
<accession>A0A0R1P2C4</accession>
<dbReference type="PATRIC" id="fig|1423771.3.peg.1381"/>
<feature type="region of interest" description="Disordered" evidence="1">
    <location>
        <begin position="332"/>
        <end position="423"/>
    </location>
</feature>
<protein>
    <recommendedName>
        <fullName evidence="4">FIVAR domain-containing protein</fullName>
    </recommendedName>
</protein>
<evidence type="ECO:0008006" key="4">
    <source>
        <dbReference type="Google" id="ProtNLM"/>
    </source>
</evidence>
<proteinExistence type="predicted"/>
<dbReference type="Pfam" id="PF07554">
    <property type="entry name" value="FIVAR"/>
    <property type="match status" value="2"/>
</dbReference>
<sequence>MVHNRIKAFIQKEDGEKMTARLIDDAHWQILVTAARQLKQSARYQNASQKAPFDAAYAQLQDLEQNRDVTLKQFLKVQESLAHAVTRLDGQETTTFVLRQAVSDAELLMETARYVNASPLAKEELNKALAAARKIIQTDEFVLQSQVDQTVEKLQHSATALSGIESDFSQLVLVFKNAQNDLTTLRYLNADAKHRQTFKASFDQAKQLLSQAAANQELNATVADLSKLAPDFQSAAQETIDLTTSELLKARKALNGKTSDLTQLKKAVAKMTGVDQTKRYQAAYDSRQAAFDLAFKEAQTALADPQTTQMLADRLVSQLDVTYETLNGEEIEAFVPMSEGSTASPITAESRDDDAGMLQNDDDQNDTEAEAKTSQNSYDGAPHTQGQSGVVQTATLTKPDSTKKSKPATAALSSMLGFKRNLK</sequence>
<comment type="caution">
    <text evidence="2">The sequence shown here is derived from an EMBL/GenBank/DDBJ whole genome shotgun (WGS) entry which is preliminary data.</text>
</comment>
<dbReference type="Proteomes" id="UP000050901">
    <property type="component" value="Unassembled WGS sequence"/>
</dbReference>
<gene>
    <name evidence="2" type="ORF">FC47_GL001370</name>
</gene>
<evidence type="ECO:0000256" key="1">
    <source>
        <dbReference type="SAM" id="MobiDB-lite"/>
    </source>
</evidence>
<name>A0A0R1P2C4_LIMMU</name>
<dbReference type="Gene3D" id="1.20.5.420">
    <property type="entry name" value="Immunoglobulin FC, subunit C"/>
    <property type="match status" value="1"/>
</dbReference>
<evidence type="ECO:0000313" key="2">
    <source>
        <dbReference type="EMBL" id="KRL26704.1"/>
    </source>
</evidence>